<keyword evidence="4 7" id="KW-0934">Plastid</keyword>
<feature type="binding site" evidence="6">
    <location>
        <position position="271"/>
    </location>
    <ligand>
        <name>chlorophyll a</name>
        <dbReference type="ChEBI" id="CHEBI:58416"/>
        <label>1</label>
    </ligand>
</feature>
<dbReference type="Gene3D" id="1.10.3460.10">
    <property type="entry name" value="Chlorophyll a/b binding protein domain"/>
    <property type="match status" value="1"/>
</dbReference>
<evidence type="ECO:0000256" key="5">
    <source>
        <dbReference type="ARBA" id="ARBA00022991"/>
    </source>
</evidence>
<dbReference type="GO" id="GO:0016168">
    <property type="term" value="F:chlorophyll binding"/>
    <property type="evidence" value="ECO:0007669"/>
    <property type="project" value="UniProtKB-KW"/>
</dbReference>
<sequence>MQRLATTTSNKALCLKRKVSATRLRAANDSAETGIVKSEAGGSKSAMVQNPTGDKRWGYKPPKSVAVVEAEQEGLRTVNGVKKNGVWLASEQSLSYLDGSLAGDYGFDPLGVYDPEAQGGVITQDWLRAAEIIHGRYAMLGAAGCVAPEFLAKLHFIPESTGIVWYKAGVIGPLSEGFNYWSDPYTIFFGQIVLMQFAELRRLQDFKKPGCMKEQYFLGFEGAFEGTGDPNYPGGPIFNFMHFGDEKCMFKQCRTKESLDEMKIREIKHARMAMLAMFGYGAQAVLVGGGPVDNLMQHILDPVHQNMMANLINP</sequence>
<dbReference type="GO" id="GO:0009765">
    <property type="term" value="P:photosynthesis, light harvesting"/>
    <property type="evidence" value="ECO:0007669"/>
    <property type="project" value="InterPro"/>
</dbReference>
<evidence type="ECO:0000256" key="1">
    <source>
        <dbReference type="ARBA" id="ARBA00022494"/>
    </source>
</evidence>
<feature type="binding site" description="axial binding residue" evidence="6">
    <location>
        <position position="136"/>
    </location>
    <ligand>
        <name>chlorophyll b</name>
        <dbReference type="ChEBI" id="CHEBI:61721"/>
        <label>1</label>
    </ligand>
    <ligandPart>
        <name>Mg</name>
        <dbReference type="ChEBI" id="CHEBI:25107"/>
    </ligandPart>
</feature>
<keyword evidence="7" id="KW-0793">Thylakoid</keyword>
<dbReference type="GO" id="GO:0009523">
    <property type="term" value="C:photosystem II"/>
    <property type="evidence" value="ECO:0007669"/>
    <property type="project" value="UniProtKB-KW"/>
</dbReference>
<keyword evidence="1 6" id="KW-0148">Chlorophyll</keyword>
<feature type="binding site" evidence="6">
    <location>
        <position position="266"/>
    </location>
    <ligand>
        <name>chlorophyll a</name>
        <dbReference type="ChEBI" id="CHEBI:58416"/>
        <label>1</label>
    </ligand>
</feature>
<keyword evidence="7" id="KW-0604">Photosystem II</keyword>
<feature type="binding site" evidence="6">
    <location>
        <position position="131"/>
    </location>
    <ligand>
        <name>chlorophyll a</name>
        <dbReference type="ChEBI" id="CHEBI:58416"/>
        <label>1</label>
    </ligand>
</feature>
<dbReference type="InterPro" id="IPR001344">
    <property type="entry name" value="Chloro_AB-bd_pln"/>
</dbReference>
<comment type="similarity">
    <text evidence="7">Belongs to the light-harvesting chlorophyll a/b-binding (LHC) protein family.</text>
</comment>
<dbReference type="GO" id="GO:0009522">
    <property type="term" value="C:photosystem I"/>
    <property type="evidence" value="ECO:0007669"/>
    <property type="project" value="UniProtKB-KW"/>
</dbReference>
<accession>A0A7S2Z4G6</accession>
<organism evidence="8">
    <name type="scientific">Chloropicon laureae</name>
    <dbReference type="NCBI Taxonomy" id="464258"/>
    <lineage>
        <taxon>Eukaryota</taxon>
        <taxon>Viridiplantae</taxon>
        <taxon>Chlorophyta</taxon>
        <taxon>Chloropicophyceae</taxon>
        <taxon>Chloropicales</taxon>
        <taxon>Chloropicaceae</taxon>
        <taxon>Chloropicon</taxon>
    </lineage>
</organism>
<dbReference type="AlphaFoldDB" id="A0A7S2Z4G6"/>
<comment type="subcellular location">
    <subcellularLocation>
        <location evidence="7">Plastid</location>
        <location evidence="7">Chloroplast thylakoid membrane</location>
    </subcellularLocation>
</comment>
<comment type="function">
    <text evidence="7">The light-harvesting complex (LHC) functions as a light receptor, it captures and delivers excitation energy to photosystems with which it is closely associated.</text>
</comment>
<evidence type="ECO:0000256" key="6">
    <source>
        <dbReference type="PIRSR" id="PIRSR601344-1"/>
    </source>
</evidence>
<keyword evidence="2 7" id="KW-0150">Chloroplast</keyword>
<name>A0A7S2Z4G6_9CHLO</name>
<evidence type="ECO:0000256" key="7">
    <source>
        <dbReference type="RuleBase" id="RU363080"/>
    </source>
</evidence>
<reference evidence="8" key="1">
    <citation type="submission" date="2021-01" db="EMBL/GenBank/DDBJ databases">
        <authorList>
            <person name="Corre E."/>
            <person name="Pelletier E."/>
            <person name="Niang G."/>
            <person name="Scheremetjew M."/>
            <person name="Finn R."/>
            <person name="Kale V."/>
            <person name="Holt S."/>
            <person name="Cochrane G."/>
            <person name="Meng A."/>
            <person name="Brown T."/>
            <person name="Cohen L."/>
        </authorList>
    </citation>
    <scope>NUCLEOTIDE SEQUENCE</scope>
    <source>
        <strain evidence="8">RCC856</strain>
    </source>
</reference>
<dbReference type="PANTHER" id="PTHR21649">
    <property type="entry name" value="CHLOROPHYLL A/B BINDING PROTEIN"/>
    <property type="match status" value="1"/>
</dbReference>
<dbReference type="GO" id="GO:0009535">
    <property type="term" value="C:chloroplast thylakoid membrane"/>
    <property type="evidence" value="ECO:0007669"/>
    <property type="project" value="UniProtKB-SubCell"/>
</dbReference>
<evidence type="ECO:0000256" key="3">
    <source>
        <dbReference type="ARBA" id="ARBA00022531"/>
    </source>
</evidence>
<dbReference type="SUPFAM" id="SSF103511">
    <property type="entry name" value="Chlorophyll a-b binding protein"/>
    <property type="match status" value="1"/>
</dbReference>
<feature type="binding site" evidence="6">
    <location>
        <position position="298"/>
    </location>
    <ligand>
        <name>chlorophyll a</name>
        <dbReference type="ChEBI" id="CHEBI:58416"/>
        <label>1</label>
    </ligand>
</feature>
<keyword evidence="7" id="KW-0603">Photosystem I</keyword>
<evidence type="ECO:0000256" key="4">
    <source>
        <dbReference type="ARBA" id="ARBA00022640"/>
    </source>
</evidence>
<dbReference type="Pfam" id="PF00504">
    <property type="entry name" value="Chloroa_b-bind"/>
    <property type="match status" value="1"/>
</dbReference>
<dbReference type="EMBL" id="HBHU01009003">
    <property type="protein sequence ID" value="CAE0022325.1"/>
    <property type="molecule type" value="Transcribed_RNA"/>
</dbReference>
<dbReference type="InterPro" id="IPR022796">
    <property type="entry name" value="Chloroa_b-bind"/>
</dbReference>
<keyword evidence="3 7" id="KW-0602">Photosynthesis</keyword>
<feature type="binding site" evidence="6">
    <location>
        <position position="134"/>
    </location>
    <ligand>
        <name>chlorophyll a</name>
        <dbReference type="ChEBI" id="CHEBI:58416"/>
        <label>1</label>
    </ligand>
</feature>
<evidence type="ECO:0000256" key="2">
    <source>
        <dbReference type="ARBA" id="ARBA00022528"/>
    </source>
</evidence>
<keyword evidence="5 7" id="KW-0157">Chromophore</keyword>
<evidence type="ECO:0000313" key="8">
    <source>
        <dbReference type="EMBL" id="CAE0022325.1"/>
    </source>
</evidence>
<protein>
    <recommendedName>
        <fullName evidence="7">Chlorophyll a-b binding protein, chloroplastic</fullName>
    </recommendedName>
</protein>
<proteinExistence type="inferred from homology"/>
<gene>
    <name evidence="8" type="ORF">CLAU1311_LOCUS5863</name>
</gene>
<feature type="binding site" evidence="6">
    <location>
        <position position="283"/>
    </location>
    <ligand>
        <name>chlorophyll a</name>
        <dbReference type="ChEBI" id="CHEBI:58416"/>
        <label>1</label>
    </ligand>
</feature>